<dbReference type="AlphaFoldDB" id="A0A3Q3VQX5"/>
<comment type="pathway">
    <text evidence="2">Purine metabolism; IMP biosynthesis via salvage pathway; IMP from AMP: step 1/1.</text>
</comment>
<comment type="cofactor">
    <cofactor evidence="1">
        <name>Zn(2+)</name>
        <dbReference type="ChEBI" id="CHEBI:29105"/>
    </cofactor>
</comment>
<dbReference type="GO" id="GO:0003876">
    <property type="term" value="F:AMP deaminase activity"/>
    <property type="evidence" value="ECO:0007669"/>
    <property type="project" value="UniProtKB-EC"/>
</dbReference>
<evidence type="ECO:0000256" key="4">
    <source>
        <dbReference type="ARBA" id="ARBA00012775"/>
    </source>
</evidence>
<keyword evidence="10" id="KW-1185">Reference proteome</keyword>
<organism evidence="9 10">
    <name type="scientific">Mola mola</name>
    <name type="common">Ocean sunfish</name>
    <name type="synonym">Tetraodon mola</name>
    <dbReference type="NCBI Taxonomy" id="94237"/>
    <lineage>
        <taxon>Eukaryota</taxon>
        <taxon>Metazoa</taxon>
        <taxon>Chordata</taxon>
        <taxon>Craniata</taxon>
        <taxon>Vertebrata</taxon>
        <taxon>Euteleostomi</taxon>
        <taxon>Actinopterygii</taxon>
        <taxon>Neopterygii</taxon>
        <taxon>Teleostei</taxon>
        <taxon>Neoteleostei</taxon>
        <taxon>Acanthomorphata</taxon>
        <taxon>Eupercaria</taxon>
        <taxon>Tetraodontiformes</taxon>
        <taxon>Molidae</taxon>
        <taxon>Mola</taxon>
    </lineage>
</organism>
<dbReference type="EC" id="3.5.4.6" evidence="4"/>
<keyword evidence="7" id="KW-0862">Zinc</keyword>
<dbReference type="Proteomes" id="UP000261620">
    <property type="component" value="Unplaced"/>
</dbReference>
<dbReference type="GO" id="GO:0046033">
    <property type="term" value="P:AMP metabolic process"/>
    <property type="evidence" value="ECO:0007669"/>
    <property type="project" value="TreeGrafter"/>
</dbReference>
<accession>A0A3Q3VQX5</accession>
<reference evidence="9" key="1">
    <citation type="submission" date="2025-08" db="UniProtKB">
        <authorList>
            <consortium name="Ensembl"/>
        </authorList>
    </citation>
    <scope>IDENTIFICATION</scope>
</reference>
<evidence type="ECO:0000313" key="9">
    <source>
        <dbReference type="Ensembl" id="ENSMMOP00000000742.1"/>
    </source>
</evidence>
<evidence type="ECO:0000256" key="8">
    <source>
        <dbReference type="ARBA" id="ARBA00023080"/>
    </source>
</evidence>
<keyword evidence="6" id="KW-0378">Hydrolase</keyword>
<reference evidence="9" key="2">
    <citation type="submission" date="2025-09" db="UniProtKB">
        <authorList>
            <consortium name="Ensembl"/>
        </authorList>
    </citation>
    <scope>IDENTIFICATION</scope>
</reference>
<comment type="similarity">
    <text evidence="3">Belongs to the metallo-dependent hydrolases superfamily. Adenosine and AMP deaminases family.</text>
</comment>
<evidence type="ECO:0000313" key="10">
    <source>
        <dbReference type="Proteomes" id="UP000261620"/>
    </source>
</evidence>
<evidence type="ECO:0000256" key="3">
    <source>
        <dbReference type="ARBA" id="ARBA00006676"/>
    </source>
</evidence>
<dbReference type="Pfam" id="PF19326">
    <property type="entry name" value="AMP_deaminase"/>
    <property type="match status" value="1"/>
</dbReference>
<dbReference type="GO" id="GO:0046872">
    <property type="term" value="F:metal ion binding"/>
    <property type="evidence" value="ECO:0007669"/>
    <property type="project" value="UniProtKB-KW"/>
</dbReference>
<dbReference type="GO" id="GO:0005829">
    <property type="term" value="C:cytosol"/>
    <property type="evidence" value="ECO:0007669"/>
    <property type="project" value="TreeGrafter"/>
</dbReference>
<keyword evidence="8" id="KW-0546">Nucleotide metabolism</keyword>
<keyword evidence="5" id="KW-0479">Metal-binding</keyword>
<dbReference type="Ensembl" id="ENSMMOT00000000755.1">
    <property type="protein sequence ID" value="ENSMMOP00000000742.1"/>
    <property type="gene ID" value="ENSMMOG00000000383.1"/>
</dbReference>
<protein>
    <recommendedName>
        <fullName evidence="4">AMP deaminase</fullName>
        <ecNumber evidence="4">3.5.4.6</ecNumber>
    </recommendedName>
</protein>
<dbReference type="FunFam" id="4.10.800.20:FF:000001">
    <property type="entry name" value="AMP deaminase"/>
    <property type="match status" value="1"/>
</dbReference>
<dbReference type="GO" id="GO:0032264">
    <property type="term" value="P:IMP salvage"/>
    <property type="evidence" value="ECO:0007669"/>
    <property type="project" value="InterPro"/>
</dbReference>
<evidence type="ECO:0000256" key="7">
    <source>
        <dbReference type="ARBA" id="ARBA00022833"/>
    </source>
</evidence>
<dbReference type="Gene3D" id="3.20.20.140">
    <property type="entry name" value="Metal-dependent hydrolases"/>
    <property type="match status" value="1"/>
</dbReference>
<dbReference type="OMA" id="MCALIAN"/>
<evidence type="ECO:0000256" key="5">
    <source>
        <dbReference type="ARBA" id="ARBA00022723"/>
    </source>
</evidence>
<dbReference type="PANTHER" id="PTHR11359:SF3">
    <property type="entry name" value="AMP DEAMINASE 2"/>
    <property type="match status" value="1"/>
</dbReference>
<sequence>MCRLSCCCLLRVCMKELFSRTLAESEMRSAPYEFPEDSPIEQLEERRHRLERQISQDPFIPLLSSFIFICSSIKVPFTDLLDAAKCVVKALFIRQKYMGLSLQSFCMTTARYLQELNAQLHTPMSESHPYENQDPASMPPDIGYGCKMVDGVMHVYTSTELDLPYPDLQEYIADMNVRNTNQSCILLLPTSAVSMHILLNEMKELAAQKKVPHRDFYNIRKVDTHIHASSCMNQKHLLRFIKRAMKKYPKEIVHVERDKGQTLIEVFESMNLTAFDLSVDTLDMHADRNTFHRFDKFNAKYNPIGESILREIFIKTDNYIEGKYFGHIIKEVMADLEESKYQNVELRLSIYGRSRDEWDKLALWAVKHRVYSKNVRWLVQVPRLFDVYHTKKQLYNFQEMLENVFMPLFEVTINPSSHPELHLFLQHVVGFDSVDDESKPEQHIFNLDSPLPANWTEEDNPPYSYYLYYMYANMTVLNHLRRKILLFNGFQWQPLCGTRISQIPFPWLAYKNHPYDTPVTRSPLPL</sequence>
<dbReference type="Gene3D" id="4.10.800.20">
    <property type="match status" value="1"/>
</dbReference>
<dbReference type="STRING" id="94237.ENSMMOP00000000742"/>
<evidence type="ECO:0000256" key="1">
    <source>
        <dbReference type="ARBA" id="ARBA00001947"/>
    </source>
</evidence>
<proteinExistence type="inferred from homology"/>
<dbReference type="PANTHER" id="PTHR11359">
    <property type="entry name" value="AMP DEAMINASE"/>
    <property type="match status" value="1"/>
</dbReference>
<evidence type="ECO:0000256" key="2">
    <source>
        <dbReference type="ARBA" id="ARBA00004955"/>
    </source>
</evidence>
<name>A0A3Q3VQX5_MOLML</name>
<evidence type="ECO:0000256" key="6">
    <source>
        <dbReference type="ARBA" id="ARBA00022801"/>
    </source>
</evidence>
<dbReference type="InterPro" id="IPR006329">
    <property type="entry name" value="AMPD"/>
</dbReference>
<dbReference type="SUPFAM" id="SSF51556">
    <property type="entry name" value="Metallo-dependent hydrolases"/>
    <property type="match status" value="1"/>
</dbReference>
<dbReference type="InterPro" id="IPR032466">
    <property type="entry name" value="Metal_Hydrolase"/>
</dbReference>